<proteinExistence type="predicted"/>
<keyword evidence="4" id="KW-1185">Reference proteome</keyword>
<dbReference type="AlphaFoldDB" id="A0A4R7TB67"/>
<dbReference type="Gene3D" id="3.20.20.100">
    <property type="entry name" value="NADP-dependent oxidoreductase domain"/>
    <property type="match status" value="1"/>
</dbReference>
<keyword evidence="1" id="KW-0560">Oxidoreductase</keyword>
<evidence type="ECO:0000313" key="3">
    <source>
        <dbReference type="EMBL" id="TDU89292.1"/>
    </source>
</evidence>
<protein>
    <submittedName>
        <fullName evidence="3">Aryl-alcohol dehydrogenase-like predicted oxidoreductase</fullName>
    </submittedName>
</protein>
<evidence type="ECO:0000259" key="2">
    <source>
        <dbReference type="Pfam" id="PF00248"/>
    </source>
</evidence>
<dbReference type="PRINTS" id="PR00069">
    <property type="entry name" value="ALDKETRDTASE"/>
</dbReference>
<accession>A0A4R7TB67</accession>
<sequence length="279" mass="31060">MQIEPTLRIGELTVHRLGFGAMRLTEFRPVRDRTEQIKVARRAVELGVDFIDTADAYGVGANEELLAEALHPYSENLVIATKVGHTRPSPSEWKPVGRPEYLRQAAELSLRRLRLERIDLLQLHRVDPLVPFADQLGALAQLQAEGKVWHIGLSEVTVEQLEQARAMVDIVSVQNRYNLTDREHDPVIEYCELHGIAFVPWLPIANGDHLARPLLVEIATEAGATPAQVSLAWLLHRSPMMVPIPGTSSEAHLVENVAAAQLELTADQLDRLDSVGSER</sequence>
<dbReference type="PANTHER" id="PTHR43625:SF40">
    <property type="entry name" value="ALDO-KETO REDUCTASE YAKC [NADP(+)]"/>
    <property type="match status" value="1"/>
</dbReference>
<dbReference type="PANTHER" id="PTHR43625">
    <property type="entry name" value="AFLATOXIN B1 ALDEHYDE REDUCTASE"/>
    <property type="match status" value="1"/>
</dbReference>
<dbReference type="InterPro" id="IPR020471">
    <property type="entry name" value="AKR"/>
</dbReference>
<dbReference type="InterPro" id="IPR036812">
    <property type="entry name" value="NAD(P)_OxRdtase_dom_sf"/>
</dbReference>
<evidence type="ECO:0000313" key="4">
    <source>
        <dbReference type="Proteomes" id="UP000295151"/>
    </source>
</evidence>
<evidence type="ECO:0000256" key="1">
    <source>
        <dbReference type="ARBA" id="ARBA00023002"/>
    </source>
</evidence>
<comment type="caution">
    <text evidence="3">The sequence shown here is derived from an EMBL/GenBank/DDBJ whole genome shotgun (WGS) entry which is preliminary data.</text>
</comment>
<gene>
    <name evidence="3" type="ORF">EV138_2855</name>
</gene>
<dbReference type="InterPro" id="IPR023210">
    <property type="entry name" value="NADP_OxRdtase_dom"/>
</dbReference>
<organism evidence="3 4">
    <name type="scientific">Kribbella voronezhensis</name>
    <dbReference type="NCBI Taxonomy" id="2512212"/>
    <lineage>
        <taxon>Bacteria</taxon>
        <taxon>Bacillati</taxon>
        <taxon>Actinomycetota</taxon>
        <taxon>Actinomycetes</taxon>
        <taxon>Propionibacteriales</taxon>
        <taxon>Kribbellaceae</taxon>
        <taxon>Kribbella</taxon>
    </lineage>
</organism>
<reference evidence="3 4" key="1">
    <citation type="submission" date="2019-03" db="EMBL/GenBank/DDBJ databases">
        <title>Genomic Encyclopedia of Type Strains, Phase III (KMG-III): the genomes of soil and plant-associated and newly described type strains.</title>
        <authorList>
            <person name="Whitman W."/>
        </authorList>
    </citation>
    <scope>NUCLEOTIDE SEQUENCE [LARGE SCALE GENOMIC DNA]</scope>
    <source>
        <strain evidence="3 4">VKM Ac-2575</strain>
    </source>
</reference>
<dbReference type="GO" id="GO:0005737">
    <property type="term" value="C:cytoplasm"/>
    <property type="evidence" value="ECO:0007669"/>
    <property type="project" value="TreeGrafter"/>
</dbReference>
<dbReference type="GO" id="GO:0016491">
    <property type="term" value="F:oxidoreductase activity"/>
    <property type="evidence" value="ECO:0007669"/>
    <property type="project" value="UniProtKB-KW"/>
</dbReference>
<dbReference type="Proteomes" id="UP000295151">
    <property type="component" value="Unassembled WGS sequence"/>
</dbReference>
<dbReference type="RefSeq" id="WP_133979372.1">
    <property type="nucleotide sequence ID" value="NZ_SOCE01000001.1"/>
</dbReference>
<dbReference type="SUPFAM" id="SSF51430">
    <property type="entry name" value="NAD(P)-linked oxidoreductase"/>
    <property type="match status" value="1"/>
</dbReference>
<feature type="domain" description="NADP-dependent oxidoreductase" evidence="2">
    <location>
        <begin position="16"/>
        <end position="275"/>
    </location>
</feature>
<dbReference type="InterPro" id="IPR050791">
    <property type="entry name" value="Aldo-Keto_reductase"/>
</dbReference>
<dbReference type="OrthoDB" id="3664926at2"/>
<dbReference type="Pfam" id="PF00248">
    <property type="entry name" value="Aldo_ket_red"/>
    <property type="match status" value="1"/>
</dbReference>
<dbReference type="CDD" id="cd19088">
    <property type="entry name" value="AKR_AKR13B1"/>
    <property type="match status" value="1"/>
</dbReference>
<dbReference type="EMBL" id="SOCE01000001">
    <property type="protein sequence ID" value="TDU89292.1"/>
    <property type="molecule type" value="Genomic_DNA"/>
</dbReference>
<name>A0A4R7TB67_9ACTN</name>